<sequence length="204" mass="22122">MKKTMLLFTVGVFFASFGFAQEETTTADLLKNKKGQILVPETGDWAIGFNAVPMLNMALNAINIMDDSGQDATGMVDYQTGFTQTLVAKVFMSETMAYRVRFHINNTTTSTTSFGDDPLDTSSAPQNIQLQKQTIGTSDYLVGVGMEMRKGKSRIQGFYGAEALLGLNGTKTKTTYDVAYTTALADVGQLNIGDSRVLSDKTGM</sequence>
<accession>A0A383AM74</accession>
<dbReference type="AlphaFoldDB" id="A0A383AM74"/>
<dbReference type="EMBL" id="UINC01193180">
    <property type="protein sequence ID" value="SVE08661.1"/>
    <property type="molecule type" value="Genomic_DNA"/>
</dbReference>
<reference evidence="1" key="1">
    <citation type="submission" date="2018-05" db="EMBL/GenBank/DDBJ databases">
        <authorList>
            <person name="Lanie J.A."/>
            <person name="Ng W.-L."/>
            <person name="Kazmierczak K.M."/>
            <person name="Andrzejewski T.M."/>
            <person name="Davidsen T.M."/>
            <person name="Wayne K.J."/>
            <person name="Tettelin H."/>
            <person name="Glass J.I."/>
            <person name="Rusch D."/>
            <person name="Podicherti R."/>
            <person name="Tsui H.-C.T."/>
            <person name="Winkler M.E."/>
        </authorList>
    </citation>
    <scope>NUCLEOTIDE SEQUENCE</scope>
</reference>
<gene>
    <name evidence="1" type="ORF">METZ01_LOCUS461515</name>
</gene>
<evidence type="ECO:0000313" key="1">
    <source>
        <dbReference type="EMBL" id="SVE08661.1"/>
    </source>
</evidence>
<protein>
    <submittedName>
        <fullName evidence="1">Uncharacterized protein</fullName>
    </submittedName>
</protein>
<name>A0A383AM74_9ZZZZ</name>
<organism evidence="1">
    <name type="scientific">marine metagenome</name>
    <dbReference type="NCBI Taxonomy" id="408172"/>
    <lineage>
        <taxon>unclassified sequences</taxon>
        <taxon>metagenomes</taxon>
        <taxon>ecological metagenomes</taxon>
    </lineage>
</organism>
<proteinExistence type="predicted"/>
<feature type="non-terminal residue" evidence="1">
    <location>
        <position position="204"/>
    </location>
</feature>